<dbReference type="SUPFAM" id="SSF50199">
    <property type="entry name" value="Staphylococcal nuclease"/>
    <property type="match status" value="1"/>
</dbReference>
<keyword evidence="4" id="KW-1185">Reference proteome</keyword>
<dbReference type="EMBL" id="JACHXX010000012">
    <property type="protein sequence ID" value="MBB3165699.1"/>
    <property type="molecule type" value="Genomic_DNA"/>
</dbReference>
<dbReference type="RefSeq" id="WP_245310455.1">
    <property type="nucleotide sequence ID" value="NZ_JACHXX010000012.1"/>
</dbReference>
<dbReference type="Pfam" id="PF00565">
    <property type="entry name" value="SNase"/>
    <property type="match status" value="1"/>
</dbReference>
<dbReference type="Proteomes" id="UP000542811">
    <property type="component" value="Unassembled WGS sequence"/>
</dbReference>
<feature type="domain" description="TNase-like" evidence="2">
    <location>
        <begin position="169"/>
        <end position="212"/>
    </location>
</feature>
<evidence type="ECO:0000256" key="1">
    <source>
        <dbReference type="SAM" id="SignalP"/>
    </source>
</evidence>
<proteinExistence type="predicted"/>
<dbReference type="Gene3D" id="2.40.50.90">
    <property type="match status" value="1"/>
</dbReference>
<dbReference type="InterPro" id="IPR016071">
    <property type="entry name" value="Staphylococal_nuclease_OB-fold"/>
</dbReference>
<protein>
    <recommendedName>
        <fullName evidence="2">TNase-like domain-containing protein</fullName>
    </recommendedName>
</protein>
<evidence type="ECO:0000313" key="4">
    <source>
        <dbReference type="Proteomes" id="UP000542811"/>
    </source>
</evidence>
<sequence>MTDASMNNGARRFDRLLFCTLLNALIALPFAARAGTTSEFVSYYQNAYAEGRDLIPGPQIPLDTLSITTRLDLQTVSPIAALSGGAFLGADGSVIKLAGVQGCLSTEPMEFAGMPTTCAMISLAGMSAALDEAKTGAGDAFPCHVLAQNPGRPTVRYAECFFVENGAVRSLSEALIRKGLALAARDRAGRPVFPEYLQAEEAARSERAGIWASDQFAHPNGERYPVNSSTN</sequence>
<keyword evidence="1" id="KW-0732">Signal</keyword>
<accession>A0ABR6GHD0</accession>
<evidence type="ECO:0000259" key="2">
    <source>
        <dbReference type="Pfam" id="PF00565"/>
    </source>
</evidence>
<feature type="signal peptide" evidence="1">
    <location>
        <begin position="1"/>
        <end position="34"/>
    </location>
</feature>
<dbReference type="InterPro" id="IPR035437">
    <property type="entry name" value="SNase_OB-fold_sf"/>
</dbReference>
<name>A0ABR6GHD0_9HYPH</name>
<evidence type="ECO:0000313" key="3">
    <source>
        <dbReference type="EMBL" id="MBB3165699.1"/>
    </source>
</evidence>
<feature type="chain" id="PRO_5045203470" description="TNase-like domain-containing protein" evidence="1">
    <location>
        <begin position="35"/>
        <end position="231"/>
    </location>
</feature>
<comment type="caution">
    <text evidence="3">The sequence shown here is derived from an EMBL/GenBank/DDBJ whole genome shotgun (WGS) entry which is preliminary data.</text>
</comment>
<gene>
    <name evidence="3" type="ORF">FHS25_006211</name>
</gene>
<reference evidence="3 4" key="1">
    <citation type="submission" date="2020-08" db="EMBL/GenBank/DDBJ databases">
        <title>Genomic Encyclopedia of Type Strains, Phase III (KMG-III): the genomes of soil and plant-associated and newly described type strains.</title>
        <authorList>
            <person name="Whitman W."/>
        </authorList>
    </citation>
    <scope>NUCLEOTIDE SEQUENCE [LARGE SCALE GENOMIC DNA]</scope>
    <source>
        <strain evidence="3 4">CECT 8280</strain>
    </source>
</reference>
<organism evidence="3 4">
    <name type="scientific">Rhizobium laguerreae</name>
    <dbReference type="NCBI Taxonomy" id="1076926"/>
    <lineage>
        <taxon>Bacteria</taxon>
        <taxon>Pseudomonadati</taxon>
        <taxon>Pseudomonadota</taxon>
        <taxon>Alphaproteobacteria</taxon>
        <taxon>Hyphomicrobiales</taxon>
        <taxon>Rhizobiaceae</taxon>
        <taxon>Rhizobium/Agrobacterium group</taxon>
        <taxon>Rhizobium</taxon>
    </lineage>
</organism>